<dbReference type="SUPFAM" id="SSF142433">
    <property type="entry name" value="CinA-like"/>
    <property type="match status" value="1"/>
</dbReference>
<dbReference type="RefSeq" id="WP_263001764.1">
    <property type="nucleotide sequence ID" value="NZ_JAOTEM010000001.1"/>
</dbReference>
<dbReference type="Proteomes" id="UP001208649">
    <property type="component" value="Unassembled WGS sequence"/>
</dbReference>
<sequence length="200" mass="22424">MILKPTKIDLTKEQLSAKSFINFIVELQNLLEYIGTELSSINETISIAESVTAGFLQFSFSQMNDASQFFKGGITAYNVAEKINLLKVEEGEASQSDGVSPEIAESMALNVANIFKSDWSIAVTGYANPIKKSRNKLFAYFSITHKGKIILTEKLDLHSRTMSLKAQLYYSEFVLGCFKLELDKYKLFITETLDQSRISS</sequence>
<dbReference type="NCBIfam" id="TIGR00199">
    <property type="entry name" value="PncC_domain"/>
    <property type="match status" value="1"/>
</dbReference>
<organism evidence="2 3">
    <name type="scientific">Chryseobacterium edaphi</name>
    <dbReference type="NCBI Taxonomy" id="2976532"/>
    <lineage>
        <taxon>Bacteria</taxon>
        <taxon>Pseudomonadati</taxon>
        <taxon>Bacteroidota</taxon>
        <taxon>Flavobacteriia</taxon>
        <taxon>Flavobacteriales</taxon>
        <taxon>Weeksellaceae</taxon>
        <taxon>Chryseobacterium group</taxon>
        <taxon>Chryseobacterium</taxon>
    </lineage>
</organism>
<dbReference type="Gene3D" id="3.90.950.20">
    <property type="entry name" value="CinA-like"/>
    <property type="match status" value="1"/>
</dbReference>
<dbReference type="InterPro" id="IPR008136">
    <property type="entry name" value="CinA_C"/>
</dbReference>
<feature type="domain" description="CinA C-terminal" evidence="1">
    <location>
        <begin position="29"/>
        <end position="155"/>
    </location>
</feature>
<reference evidence="3" key="1">
    <citation type="submission" date="2023-07" db="EMBL/GenBank/DDBJ databases">
        <title>Chryseobacterium sp. strain PBS4-4 Genome sequencing and assembly.</title>
        <authorList>
            <person name="Jung Y."/>
        </authorList>
    </citation>
    <scope>NUCLEOTIDE SEQUENCE [LARGE SCALE GENOMIC DNA]</scope>
    <source>
        <strain evidence="3">PBS4-4</strain>
    </source>
</reference>
<keyword evidence="3" id="KW-1185">Reference proteome</keyword>
<gene>
    <name evidence="2" type="ORF">NZ698_03820</name>
</gene>
<dbReference type="InterPro" id="IPR036653">
    <property type="entry name" value="CinA-like_C"/>
</dbReference>
<accession>A0ABT2W263</accession>
<comment type="caution">
    <text evidence="2">The sequence shown here is derived from an EMBL/GenBank/DDBJ whole genome shotgun (WGS) entry which is preliminary data.</text>
</comment>
<evidence type="ECO:0000259" key="1">
    <source>
        <dbReference type="Pfam" id="PF02464"/>
    </source>
</evidence>
<proteinExistence type="predicted"/>
<protein>
    <submittedName>
        <fullName evidence="2">CinA family protein</fullName>
    </submittedName>
</protein>
<evidence type="ECO:0000313" key="2">
    <source>
        <dbReference type="EMBL" id="MCU7616312.1"/>
    </source>
</evidence>
<dbReference type="Pfam" id="PF02464">
    <property type="entry name" value="CinA"/>
    <property type="match status" value="1"/>
</dbReference>
<evidence type="ECO:0000313" key="3">
    <source>
        <dbReference type="Proteomes" id="UP001208649"/>
    </source>
</evidence>
<name>A0ABT2W263_9FLAO</name>
<dbReference type="EMBL" id="JAOTEM010000001">
    <property type="protein sequence ID" value="MCU7616312.1"/>
    <property type="molecule type" value="Genomic_DNA"/>
</dbReference>